<accession>A0A1U7LW99</accession>
<feature type="chain" id="PRO_5012075351" evidence="1">
    <location>
        <begin position="23"/>
        <end position="546"/>
    </location>
</feature>
<dbReference type="Proteomes" id="UP000186594">
    <property type="component" value="Unassembled WGS sequence"/>
</dbReference>
<dbReference type="EMBL" id="LXFE01000148">
    <property type="protein sequence ID" value="OLL26781.1"/>
    <property type="molecule type" value="Genomic_DNA"/>
</dbReference>
<comment type="caution">
    <text evidence="2">The sequence shown here is derived from an EMBL/GenBank/DDBJ whole genome shotgun (WGS) entry which is preliminary data.</text>
</comment>
<evidence type="ECO:0000313" key="2">
    <source>
        <dbReference type="EMBL" id="OLL26781.1"/>
    </source>
</evidence>
<feature type="signal peptide" evidence="1">
    <location>
        <begin position="1"/>
        <end position="22"/>
    </location>
</feature>
<sequence length="546" mass="62121">MSNRSPSSALVAWMQLLMNAKATNTHVLKDYDVNVKTCSFDNFLQYSTSGPEQGTIGSSTEEERRKFLGLIHTELERSIPLSQEYWSLIEALSTAKPNDSLEQINHSFDNETHLPQLIPKEATKDNDSAISSYKTTTVVPTPFVKSPRQNTNDNSPIIPLTQAFVGPIVPVISIYQPEVTIGRLSTAITDNKVRIAFRKLQSNSASVRQIIKLGIPSMIDPFSIKQSEGFENTNFYLNQKELDPFNLNLPLPSAKGIQWHLKWPKERNLILVPILPLLSIKIIEDNIVQEEENSRTFSISNLISYSEPRIPSTNSINKAKENIVSSPRLYSWASCCSSLTSTPSPEKQVSPNKQLIQGGEILDKKYKGRNFIQKSWSPAINQQCFIDKKESPLDISLQSLLVKNLNQPKISFQYSNKNKGKSLLKSKIETPYENDTEPWLFNKESPFFKRPIYFNSSKYIQKISSTSLEHSHLNIKDDEVLLYPKKDIQKNSTNYSNTDISILSKIEIEDINNFIISELRAKGEKETTLTRYKKVLNSLYEEQYLI</sequence>
<keyword evidence="1" id="KW-0732">Signal</keyword>
<proteinExistence type="predicted"/>
<organism evidence="2 3">
    <name type="scientific">Neolecta irregularis (strain DAH-3)</name>
    <dbReference type="NCBI Taxonomy" id="1198029"/>
    <lineage>
        <taxon>Eukaryota</taxon>
        <taxon>Fungi</taxon>
        <taxon>Dikarya</taxon>
        <taxon>Ascomycota</taxon>
        <taxon>Taphrinomycotina</taxon>
        <taxon>Neolectales</taxon>
        <taxon>Neolectaceae</taxon>
        <taxon>Neolecta</taxon>
    </lineage>
</organism>
<evidence type="ECO:0000313" key="3">
    <source>
        <dbReference type="Proteomes" id="UP000186594"/>
    </source>
</evidence>
<evidence type="ECO:0000256" key="1">
    <source>
        <dbReference type="SAM" id="SignalP"/>
    </source>
</evidence>
<name>A0A1U7LW99_NEOID</name>
<keyword evidence="3" id="KW-1185">Reference proteome</keyword>
<dbReference type="AlphaFoldDB" id="A0A1U7LW99"/>
<gene>
    <name evidence="2" type="ORF">NEOLI_001749</name>
</gene>
<reference evidence="2 3" key="1">
    <citation type="submission" date="2016-04" db="EMBL/GenBank/DDBJ databases">
        <title>Evolutionary innovation and constraint leading to complex multicellularity in the Ascomycota.</title>
        <authorList>
            <person name="Cisse O."/>
            <person name="Nguyen A."/>
            <person name="Hewitt D.A."/>
            <person name="Jedd G."/>
            <person name="Stajich J.E."/>
        </authorList>
    </citation>
    <scope>NUCLEOTIDE SEQUENCE [LARGE SCALE GENOMIC DNA]</scope>
    <source>
        <strain evidence="2 3">DAH-3</strain>
    </source>
</reference>
<protein>
    <submittedName>
        <fullName evidence="2">Uncharacterized protein</fullName>
    </submittedName>
</protein>